<sequence length="69" mass="7500">MQDHVFKLTEIVGTSSQSIDAAITAALGRARSSIRNVRWFEVTGTRGSIDEAGAIQYQVSLKVGFTLED</sequence>
<gene>
    <name evidence="1" type="ORF">MTR64_20835</name>
</gene>
<protein>
    <submittedName>
        <fullName evidence="1">Dodecin family protein</fullName>
    </submittedName>
</protein>
<reference evidence="1" key="1">
    <citation type="submission" date="2022-03" db="EMBL/GenBank/DDBJ databases">
        <title>Identification of a novel bacterium isolated from mangrove sediments.</title>
        <authorList>
            <person name="Pan X."/>
        </authorList>
    </citation>
    <scope>NUCLEOTIDE SEQUENCE</scope>
    <source>
        <strain evidence="1">B2580</strain>
    </source>
</reference>
<dbReference type="PANTHER" id="PTHR39324">
    <property type="entry name" value="CALCIUM DODECIN"/>
    <property type="match status" value="1"/>
</dbReference>
<dbReference type="RefSeq" id="WP_243996466.1">
    <property type="nucleotide sequence ID" value="NZ_JALHLE010000054.1"/>
</dbReference>
<dbReference type="InterPro" id="IPR036694">
    <property type="entry name" value="Dodecin-like_sf"/>
</dbReference>
<dbReference type="Pfam" id="PF07311">
    <property type="entry name" value="Dodecin"/>
    <property type="match status" value="1"/>
</dbReference>
<dbReference type="PANTHER" id="PTHR39324:SF1">
    <property type="entry name" value="CALCIUM DODECIN"/>
    <property type="match status" value="1"/>
</dbReference>
<dbReference type="InterPro" id="IPR009923">
    <property type="entry name" value="Dodecin"/>
</dbReference>
<evidence type="ECO:0000313" key="1">
    <source>
        <dbReference type="EMBL" id="MCJ2181018.1"/>
    </source>
</evidence>
<organism evidence="1 2">
    <name type="scientific">Novosphingobium album</name>
    <name type="common">ex Hu et al. 2023</name>
    <dbReference type="NCBI Taxonomy" id="2930093"/>
    <lineage>
        <taxon>Bacteria</taxon>
        <taxon>Pseudomonadati</taxon>
        <taxon>Pseudomonadota</taxon>
        <taxon>Alphaproteobacteria</taxon>
        <taxon>Sphingomonadales</taxon>
        <taxon>Sphingomonadaceae</taxon>
        <taxon>Novosphingobium</taxon>
    </lineage>
</organism>
<dbReference type="InterPro" id="IPR025543">
    <property type="entry name" value="Dodecin-like"/>
</dbReference>
<evidence type="ECO:0000313" key="2">
    <source>
        <dbReference type="Proteomes" id="UP001162880"/>
    </source>
</evidence>
<dbReference type="Gene3D" id="3.30.1660.10">
    <property type="entry name" value="Flavin-binding protein dodecin"/>
    <property type="match status" value="1"/>
</dbReference>
<dbReference type="SUPFAM" id="SSF89807">
    <property type="entry name" value="Dodecin-like"/>
    <property type="match status" value="1"/>
</dbReference>
<proteinExistence type="predicted"/>
<keyword evidence="2" id="KW-1185">Reference proteome</keyword>
<dbReference type="NCBIfam" id="NF043052">
    <property type="entry name" value="DodecBact"/>
    <property type="match status" value="1"/>
</dbReference>
<comment type="caution">
    <text evidence="1">The sequence shown here is derived from an EMBL/GenBank/DDBJ whole genome shotgun (WGS) entry which is preliminary data.</text>
</comment>
<accession>A0ABT0B7L9</accession>
<dbReference type="EMBL" id="JALHLE010000054">
    <property type="protein sequence ID" value="MCJ2181018.1"/>
    <property type="molecule type" value="Genomic_DNA"/>
</dbReference>
<dbReference type="InterPro" id="IPR050049">
    <property type="entry name" value="Dodecin_bact"/>
</dbReference>
<dbReference type="Proteomes" id="UP001162880">
    <property type="component" value="Unassembled WGS sequence"/>
</dbReference>
<name>A0ABT0B7L9_9SPHN</name>